<evidence type="ECO:0000256" key="3">
    <source>
        <dbReference type="RuleBase" id="RU368077"/>
    </source>
</evidence>
<dbReference type="Gene3D" id="3.40.50.1000">
    <property type="entry name" value="HAD superfamily/HAD-like"/>
    <property type="match status" value="1"/>
</dbReference>
<dbReference type="InterPro" id="IPR023198">
    <property type="entry name" value="PGP-like_dom2"/>
</dbReference>
<dbReference type="NCBIfam" id="TIGR01428">
    <property type="entry name" value="HAD_type_II"/>
    <property type="match status" value="1"/>
</dbReference>
<dbReference type="InterPro" id="IPR051540">
    <property type="entry name" value="S-2-haloacid_dehalogenase"/>
</dbReference>
<dbReference type="InterPro" id="IPR006439">
    <property type="entry name" value="HAD-SF_hydro_IA"/>
</dbReference>
<comment type="function">
    <text evidence="3">Catalyzes the hydrolytic dehalogenation of small (S)-2-haloalkanoic acids to yield the corresponding (R)-2-hydroxyalkanoic acids.</text>
</comment>
<evidence type="ECO:0000256" key="2">
    <source>
        <dbReference type="ARBA" id="ARBA00022801"/>
    </source>
</evidence>
<dbReference type="InterPro" id="IPR023214">
    <property type="entry name" value="HAD_sf"/>
</dbReference>
<comment type="similarity">
    <text evidence="1 3">Belongs to the HAD-like hydrolase superfamily. S-2-haloalkanoic acid dehalogenase family.</text>
</comment>
<dbReference type="NCBIfam" id="TIGR01493">
    <property type="entry name" value="HAD-SF-IA-v2"/>
    <property type="match status" value="1"/>
</dbReference>
<dbReference type="SFLD" id="SFLDS00003">
    <property type="entry name" value="Haloacid_Dehalogenase"/>
    <property type="match status" value="1"/>
</dbReference>
<dbReference type="PANTHER" id="PTHR43316:SF3">
    <property type="entry name" value="HALOACID DEHALOGENASE, TYPE II (AFU_ORTHOLOGUE AFUA_2G07750)-RELATED"/>
    <property type="match status" value="1"/>
</dbReference>
<accession>A0ABY4W0E8</accession>
<dbReference type="EC" id="3.8.1.2" evidence="3"/>
<dbReference type="SUPFAM" id="SSF56784">
    <property type="entry name" value="HAD-like"/>
    <property type="match status" value="1"/>
</dbReference>
<sequence>MIAASVKVLCFDVFGTVTDWYSSVTREGEALSRETGIELAWGEFVTRWRLEGYMAALQAISSGQMEITPTATIHKTKLLSLLAEYGVSGLTDAQIDHFNLAWNRLDVWSDAVEGLSLLKENYMIMPFSNGDYRCLLDISKRNRLPWDGIISADFFKKVKPDPTIYLDAASLLQLPPAEIMMVACHAQDLTAAKNAGFKTAYVNRLLEFGPNVPQEEKPIAFDYDVSDFIELDRVLRADR</sequence>
<dbReference type="InterPro" id="IPR006328">
    <property type="entry name" value="2-HAD"/>
</dbReference>
<dbReference type="PANTHER" id="PTHR43316">
    <property type="entry name" value="HYDROLASE, HALOACID DELAHOGENASE-RELATED"/>
    <property type="match status" value="1"/>
</dbReference>
<keyword evidence="5" id="KW-1185">Reference proteome</keyword>
<organism evidence="4 5">
    <name type="scientific">Sneathiella marina</name>
    <dbReference type="NCBI Taxonomy" id="2950108"/>
    <lineage>
        <taxon>Bacteria</taxon>
        <taxon>Pseudomonadati</taxon>
        <taxon>Pseudomonadota</taxon>
        <taxon>Alphaproteobacteria</taxon>
        <taxon>Sneathiellales</taxon>
        <taxon>Sneathiellaceae</taxon>
        <taxon>Sneathiella</taxon>
    </lineage>
</organism>
<evidence type="ECO:0000313" key="4">
    <source>
        <dbReference type="EMBL" id="USG60665.1"/>
    </source>
</evidence>
<evidence type="ECO:0000256" key="1">
    <source>
        <dbReference type="ARBA" id="ARBA00008106"/>
    </source>
</evidence>
<gene>
    <name evidence="4" type="ORF">NBZ79_15980</name>
</gene>
<dbReference type="RefSeq" id="WP_251933546.1">
    <property type="nucleotide sequence ID" value="NZ_CP098747.1"/>
</dbReference>
<dbReference type="SFLD" id="SFLDG01129">
    <property type="entry name" value="C1.5:_HAD__Beta-PGM__Phosphata"/>
    <property type="match status" value="1"/>
</dbReference>
<dbReference type="EMBL" id="CP098747">
    <property type="protein sequence ID" value="USG60665.1"/>
    <property type="molecule type" value="Genomic_DNA"/>
</dbReference>
<comment type="catalytic activity">
    <reaction evidence="3">
        <text>an (S)-2-haloacid + H2O = a (2R)-2-hydroxycarboxylate + a halide anion + H(+)</text>
        <dbReference type="Rhea" id="RHEA:11192"/>
        <dbReference type="ChEBI" id="CHEBI:15377"/>
        <dbReference type="ChEBI" id="CHEBI:15378"/>
        <dbReference type="ChEBI" id="CHEBI:16042"/>
        <dbReference type="ChEBI" id="CHEBI:58314"/>
        <dbReference type="ChEBI" id="CHEBI:137405"/>
        <dbReference type="EC" id="3.8.1.2"/>
    </reaction>
</comment>
<proteinExistence type="inferred from homology"/>
<dbReference type="Gene3D" id="1.10.150.240">
    <property type="entry name" value="Putative phosphatase, domain 2"/>
    <property type="match status" value="1"/>
</dbReference>
<evidence type="ECO:0000313" key="5">
    <source>
        <dbReference type="Proteomes" id="UP001056291"/>
    </source>
</evidence>
<dbReference type="Proteomes" id="UP001056291">
    <property type="component" value="Chromosome"/>
</dbReference>
<name>A0ABY4W0E8_9PROT</name>
<dbReference type="InterPro" id="IPR036412">
    <property type="entry name" value="HAD-like_sf"/>
</dbReference>
<protein>
    <recommendedName>
        <fullName evidence="3">(S)-2-haloacid dehalogenase</fullName>
        <ecNumber evidence="3">3.8.1.2</ecNumber>
    </recommendedName>
    <alternativeName>
        <fullName evidence="3">2-haloalkanoic acid dehalogenase</fullName>
    </alternativeName>
    <alternativeName>
        <fullName evidence="3">Halocarboxylic acid halidohydrolase</fullName>
    </alternativeName>
    <alternativeName>
        <fullName evidence="3">L-2-haloacid dehalogenase</fullName>
    </alternativeName>
</protein>
<keyword evidence="2 3" id="KW-0378">Hydrolase</keyword>
<reference evidence="4" key="1">
    <citation type="submission" date="2022-06" db="EMBL/GenBank/DDBJ databases">
        <title>Sneathiella actinostolidae sp. nov., isolated from a sea anemonein the Western Pacific Ocean.</title>
        <authorList>
            <person name="Wei M.J."/>
        </authorList>
    </citation>
    <scope>NUCLEOTIDE SEQUENCE</scope>
    <source>
        <strain evidence="4">PHK-P5</strain>
    </source>
</reference>
<dbReference type="Pfam" id="PF00702">
    <property type="entry name" value="Hydrolase"/>
    <property type="match status" value="1"/>
</dbReference>